<dbReference type="SMART" id="SM00086">
    <property type="entry name" value="PAC"/>
    <property type="match status" value="1"/>
</dbReference>
<dbReference type="InterPro" id="IPR000014">
    <property type="entry name" value="PAS"/>
</dbReference>
<accession>A0A897NXT0</accession>
<dbReference type="SUPFAM" id="SSF55781">
    <property type="entry name" value="GAF domain-like"/>
    <property type="match status" value="1"/>
</dbReference>
<dbReference type="InterPro" id="IPR031803">
    <property type="entry name" value="BAT_GAF/HTH-assoc"/>
</dbReference>
<sequence length="632" mass="70447">MTDWLPLGIALLSVSLRVVGVGYSALLLYRVRDLRFGFLTLMLTLMAVRQALTLSVADPGIEELPGLIVSGLAVLTVYYLSQYVRQEQQTKERLTAKNDQLRGFRKAIRHAGHGIFITDTDGTIEYANPEIEGLTGYNREEVIGENPRMWKSGEHDEAFYASMWETVRNGDVWEGEIVNERKDGEQCWVDMTIAPIIDERGEIERYVAVDTDVTERKERERRIQRQNDQLQRLNTTNRILRDVNQTLVQAESRGEIERAVCAEFAGTDPYSFAWIGTRNMVNESLRASTHAGIDDDAIEALVDAHNDSDDEDILQRSIRTESPQIVHDIGDDPEDAWQTALAERGYRSAAAIPLVYDGMVYGALEVVSTEPRAFEAIDDDVLVELGHTVAYAINATESKQALMADSVVELEFQLAEGCGVCALARELDADATLERLSRSPDGRLVAYATLTGCDRTAVESTVEDVPAIADAAFVCDHDDGGLFRLDLADTCVESTLVDHGGVVTGQTVEDGQGRLTVEFPQRTDVRSLVESVTADHEGIDLLARREHERPARTEQEVRSQLQAELTDRQLEALRTAYVGGFFEWPRENTGEEIAELMGVSQTTFLQHLRTAQRKTLSLLLDDEQARRAADPI</sequence>
<reference evidence="7 8" key="1">
    <citation type="submission" date="2020-11" db="EMBL/GenBank/DDBJ databases">
        <title>Carbohydrate-dependent, anaerobic sulfur respiration: A novel catabolism in halophilic archaea.</title>
        <authorList>
            <person name="Sorokin D.Y."/>
            <person name="Messina E."/>
            <person name="Smedile F."/>
            <person name="La Cono V."/>
            <person name="Hallsworth J.E."/>
            <person name="Yakimov M.M."/>
        </authorList>
    </citation>
    <scope>NUCLEOTIDE SEQUENCE [LARGE SCALE GENOMIC DNA]</scope>
    <source>
        <strain evidence="7 8">HSR-Est</strain>
    </source>
</reference>
<name>A0A897NXT0_9EURY</name>
<dbReference type="SUPFAM" id="SSF55785">
    <property type="entry name" value="PYP-like sensor domain (PAS domain)"/>
    <property type="match status" value="1"/>
</dbReference>
<keyword evidence="8" id="KW-1185">Reference proteome</keyword>
<dbReference type="PANTHER" id="PTHR34236">
    <property type="entry name" value="DIMETHYL SULFOXIDE REDUCTASE TRANSCRIPTIONAL ACTIVATOR"/>
    <property type="match status" value="1"/>
</dbReference>
<dbReference type="Pfam" id="PF04967">
    <property type="entry name" value="HTH_10"/>
    <property type="match status" value="1"/>
</dbReference>
<dbReference type="Proteomes" id="UP000663292">
    <property type="component" value="Chromosome"/>
</dbReference>
<proteinExistence type="predicted"/>
<feature type="domain" description="PAS" evidence="5">
    <location>
        <begin position="100"/>
        <end position="146"/>
    </location>
</feature>
<dbReference type="PROSITE" id="PS50113">
    <property type="entry name" value="PAC"/>
    <property type="match status" value="1"/>
</dbReference>
<feature type="coiled-coil region" evidence="3">
    <location>
        <begin position="216"/>
        <end position="243"/>
    </location>
</feature>
<keyword evidence="3" id="KW-0175">Coiled coil</keyword>
<dbReference type="Gene3D" id="3.30.450.20">
    <property type="entry name" value="PAS domain"/>
    <property type="match status" value="1"/>
</dbReference>
<keyword evidence="4" id="KW-1133">Transmembrane helix</keyword>
<evidence type="ECO:0000313" key="8">
    <source>
        <dbReference type="Proteomes" id="UP000663292"/>
    </source>
</evidence>
<keyword evidence="1" id="KW-0805">Transcription regulation</keyword>
<dbReference type="AlphaFoldDB" id="A0A897NXT0"/>
<dbReference type="InterPro" id="IPR007050">
    <property type="entry name" value="HTH_bacterioopsin"/>
</dbReference>
<evidence type="ECO:0000256" key="3">
    <source>
        <dbReference type="SAM" id="Coils"/>
    </source>
</evidence>
<dbReference type="EMBL" id="CP064791">
    <property type="protein sequence ID" value="QSG15553.1"/>
    <property type="molecule type" value="Genomic_DNA"/>
</dbReference>
<dbReference type="Pfam" id="PF15915">
    <property type="entry name" value="BAT"/>
    <property type="match status" value="1"/>
</dbReference>
<dbReference type="PANTHER" id="PTHR34236:SF1">
    <property type="entry name" value="DIMETHYL SULFOXIDE REDUCTASE TRANSCRIPTIONAL ACTIVATOR"/>
    <property type="match status" value="1"/>
</dbReference>
<dbReference type="GeneID" id="68858668"/>
<evidence type="ECO:0000259" key="6">
    <source>
        <dbReference type="PROSITE" id="PS50113"/>
    </source>
</evidence>
<dbReference type="Gene3D" id="3.30.450.40">
    <property type="match status" value="1"/>
</dbReference>
<gene>
    <name evidence="7" type="primary">atoS3</name>
    <name evidence="7" type="ORF">HSEST_2035</name>
</gene>
<dbReference type="RefSeq" id="WP_229120820.1">
    <property type="nucleotide sequence ID" value="NZ_CP064791.1"/>
</dbReference>
<feature type="transmembrane region" description="Helical" evidence="4">
    <location>
        <begin position="6"/>
        <end position="29"/>
    </location>
</feature>
<keyword evidence="4" id="KW-0812">Transmembrane</keyword>
<keyword evidence="2" id="KW-0804">Transcription</keyword>
<evidence type="ECO:0000256" key="2">
    <source>
        <dbReference type="ARBA" id="ARBA00023163"/>
    </source>
</evidence>
<dbReference type="InterPro" id="IPR035965">
    <property type="entry name" value="PAS-like_dom_sf"/>
</dbReference>
<dbReference type="SMART" id="SM00091">
    <property type="entry name" value="PAS"/>
    <property type="match status" value="1"/>
</dbReference>
<feature type="domain" description="PAC" evidence="6">
    <location>
        <begin position="171"/>
        <end position="225"/>
    </location>
</feature>
<dbReference type="InterPro" id="IPR000700">
    <property type="entry name" value="PAS-assoc_C"/>
</dbReference>
<evidence type="ECO:0000313" key="7">
    <source>
        <dbReference type="EMBL" id="QSG15553.1"/>
    </source>
</evidence>
<keyword evidence="4" id="KW-0472">Membrane</keyword>
<dbReference type="Pfam" id="PF13426">
    <property type="entry name" value="PAS_9"/>
    <property type="match status" value="1"/>
</dbReference>
<dbReference type="CDD" id="cd00130">
    <property type="entry name" value="PAS"/>
    <property type="match status" value="1"/>
</dbReference>
<evidence type="ECO:0000256" key="1">
    <source>
        <dbReference type="ARBA" id="ARBA00023015"/>
    </source>
</evidence>
<protein>
    <submittedName>
        <fullName evidence="7">Signal transduction regulator</fullName>
    </submittedName>
</protein>
<evidence type="ECO:0000256" key="4">
    <source>
        <dbReference type="SAM" id="Phobius"/>
    </source>
</evidence>
<organism evidence="7 8">
    <name type="scientific">Halapricum desulfuricans</name>
    <dbReference type="NCBI Taxonomy" id="2841257"/>
    <lineage>
        <taxon>Archaea</taxon>
        <taxon>Methanobacteriati</taxon>
        <taxon>Methanobacteriota</taxon>
        <taxon>Stenosarchaea group</taxon>
        <taxon>Halobacteria</taxon>
        <taxon>Halobacteriales</taxon>
        <taxon>Haloarculaceae</taxon>
        <taxon>Halapricum</taxon>
    </lineage>
</organism>
<dbReference type="PROSITE" id="PS50112">
    <property type="entry name" value="PAS"/>
    <property type="match status" value="1"/>
</dbReference>
<dbReference type="NCBIfam" id="TIGR00229">
    <property type="entry name" value="sensory_box"/>
    <property type="match status" value="1"/>
</dbReference>
<evidence type="ECO:0000259" key="5">
    <source>
        <dbReference type="PROSITE" id="PS50112"/>
    </source>
</evidence>
<dbReference type="InterPro" id="IPR001610">
    <property type="entry name" value="PAC"/>
</dbReference>
<dbReference type="Pfam" id="PF13185">
    <property type="entry name" value="GAF_2"/>
    <property type="match status" value="1"/>
</dbReference>
<dbReference type="InterPro" id="IPR029016">
    <property type="entry name" value="GAF-like_dom_sf"/>
</dbReference>
<dbReference type="InterPro" id="IPR003018">
    <property type="entry name" value="GAF"/>
</dbReference>